<feature type="transmembrane region" description="Helical" evidence="7">
    <location>
        <begin position="98"/>
        <end position="120"/>
    </location>
</feature>
<evidence type="ECO:0000256" key="7">
    <source>
        <dbReference type="SAM" id="Phobius"/>
    </source>
</evidence>
<evidence type="ECO:0000256" key="4">
    <source>
        <dbReference type="ARBA" id="ARBA00022692"/>
    </source>
</evidence>
<dbReference type="AlphaFoldDB" id="A0A2S6NNM7"/>
<evidence type="ECO:0000256" key="3">
    <source>
        <dbReference type="ARBA" id="ARBA00022475"/>
    </source>
</evidence>
<dbReference type="GO" id="GO:0005886">
    <property type="term" value="C:plasma membrane"/>
    <property type="evidence" value="ECO:0007669"/>
    <property type="project" value="UniProtKB-SubCell"/>
</dbReference>
<keyword evidence="6 7" id="KW-0472">Membrane</keyword>
<feature type="transmembrane region" description="Helical" evidence="7">
    <location>
        <begin position="7"/>
        <end position="26"/>
    </location>
</feature>
<name>A0A2S6NNM7_RHOGL</name>
<keyword evidence="5 7" id="KW-1133">Transmembrane helix</keyword>
<dbReference type="InterPro" id="IPR051907">
    <property type="entry name" value="DoxX-like_oxidoreductase"/>
</dbReference>
<evidence type="ECO:0000256" key="5">
    <source>
        <dbReference type="ARBA" id="ARBA00022989"/>
    </source>
</evidence>
<sequence length="128" mass="13773">MRTVAMDWIALLGRILMSAIFFHGGYIKATTPTATMAYLAAQHLPLVGGAYALSLLVEIGGGLLFLVGYRARLTALALAAWCLATAWVAHYHPESREAMFHFLKNVCMAGGFLQVVAYGAGRISVDRG</sequence>
<dbReference type="Proteomes" id="UP000239724">
    <property type="component" value="Unassembled WGS sequence"/>
</dbReference>
<evidence type="ECO:0000256" key="2">
    <source>
        <dbReference type="ARBA" id="ARBA00006679"/>
    </source>
</evidence>
<evidence type="ECO:0000313" key="9">
    <source>
        <dbReference type="Proteomes" id="UP000239724"/>
    </source>
</evidence>
<dbReference type="PANTHER" id="PTHR33452:SF1">
    <property type="entry name" value="INNER MEMBRANE PROTEIN YPHA-RELATED"/>
    <property type="match status" value="1"/>
</dbReference>
<feature type="transmembrane region" description="Helical" evidence="7">
    <location>
        <begin position="73"/>
        <end position="92"/>
    </location>
</feature>
<reference evidence="8 9" key="1">
    <citation type="journal article" date="2018" name="Arch. Microbiol.">
        <title>New insights into the metabolic potential of the phototrophic purple bacterium Rhodopila globiformis DSM 161(T) from its draft genome sequence and evidence for a vanadium-dependent nitrogenase.</title>
        <authorList>
            <person name="Imhoff J.F."/>
            <person name="Rahn T."/>
            <person name="Kunzel S."/>
            <person name="Neulinger S.C."/>
        </authorList>
    </citation>
    <scope>NUCLEOTIDE SEQUENCE [LARGE SCALE GENOMIC DNA]</scope>
    <source>
        <strain evidence="8 9">DSM 161</strain>
    </source>
</reference>
<dbReference type="PANTHER" id="PTHR33452">
    <property type="entry name" value="OXIDOREDUCTASE CATD-RELATED"/>
    <property type="match status" value="1"/>
</dbReference>
<comment type="similarity">
    <text evidence="2">Belongs to the DoxX family.</text>
</comment>
<evidence type="ECO:0008006" key="10">
    <source>
        <dbReference type="Google" id="ProtNLM"/>
    </source>
</evidence>
<gene>
    <name evidence="8" type="ORF">CCS01_01715</name>
</gene>
<comment type="subcellular location">
    <subcellularLocation>
        <location evidence="1">Cell membrane</location>
        <topology evidence="1">Multi-pass membrane protein</topology>
    </subcellularLocation>
</comment>
<comment type="caution">
    <text evidence="8">The sequence shown here is derived from an EMBL/GenBank/DDBJ whole genome shotgun (WGS) entry which is preliminary data.</text>
</comment>
<feature type="transmembrane region" description="Helical" evidence="7">
    <location>
        <begin position="46"/>
        <end position="66"/>
    </location>
</feature>
<evidence type="ECO:0000256" key="1">
    <source>
        <dbReference type="ARBA" id="ARBA00004651"/>
    </source>
</evidence>
<keyword evidence="4 7" id="KW-0812">Transmembrane</keyword>
<accession>A0A2S6NNM7</accession>
<proteinExistence type="inferred from homology"/>
<evidence type="ECO:0000256" key="6">
    <source>
        <dbReference type="ARBA" id="ARBA00023136"/>
    </source>
</evidence>
<protein>
    <recommendedName>
        <fullName evidence="10">LysR family transcriptional regulator</fullName>
    </recommendedName>
</protein>
<organism evidence="8 9">
    <name type="scientific">Rhodopila globiformis</name>
    <name type="common">Rhodopseudomonas globiformis</name>
    <dbReference type="NCBI Taxonomy" id="1071"/>
    <lineage>
        <taxon>Bacteria</taxon>
        <taxon>Pseudomonadati</taxon>
        <taxon>Pseudomonadota</taxon>
        <taxon>Alphaproteobacteria</taxon>
        <taxon>Acetobacterales</taxon>
        <taxon>Acetobacteraceae</taxon>
        <taxon>Rhodopila</taxon>
    </lineage>
</organism>
<dbReference type="InterPro" id="IPR032808">
    <property type="entry name" value="DoxX"/>
</dbReference>
<keyword evidence="3" id="KW-1003">Cell membrane</keyword>
<dbReference type="OrthoDB" id="9810206at2"/>
<dbReference type="Pfam" id="PF07681">
    <property type="entry name" value="DoxX"/>
    <property type="match status" value="1"/>
</dbReference>
<evidence type="ECO:0000313" key="8">
    <source>
        <dbReference type="EMBL" id="PPQ39029.1"/>
    </source>
</evidence>
<dbReference type="EMBL" id="NHRY01000036">
    <property type="protein sequence ID" value="PPQ39029.1"/>
    <property type="molecule type" value="Genomic_DNA"/>
</dbReference>
<keyword evidence="9" id="KW-1185">Reference proteome</keyword>
<dbReference type="RefSeq" id="WP_104517114.1">
    <property type="nucleotide sequence ID" value="NZ_NHRY01000036.1"/>
</dbReference>